<accession>A4WN69</accession>
<proteinExistence type="predicted"/>
<evidence type="ECO:0000313" key="3">
    <source>
        <dbReference type="Proteomes" id="UP000001567"/>
    </source>
</evidence>
<dbReference type="Pfam" id="PF01966">
    <property type="entry name" value="HD"/>
    <property type="match status" value="1"/>
</dbReference>
<dbReference type="Proteomes" id="UP000001567">
    <property type="component" value="Chromosome"/>
</dbReference>
<feature type="domain" description="HD/PDEase" evidence="1">
    <location>
        <begin position="61"/>
        <end position="211"/>
    </location>
</feature>
<dbReference type="PANTHER" id="PTHR11373:SF4">
    <property type="entry name" value="DEOXYNUCLEOSIDE TRIPHOSPHATE TRIPHOSPHOHYDROLASE SAMHD1"/>
    <property type="match status" value="1"/>
</dbReference>
<dbReference type="InterPro" id="IPR003607">
    <property type="entry name" value="HD/PDEase_dom"/>
</dbReference>
<dbReference type="STRING" id="340102.Pars_2292"/>
<dbReference type="Gene3D" id="1.10.3210.10">
    <property type="entry name" value="Hypothetical protein af1432"/>
    <property type="match status" value="1"/>
</dbReference>
<protein>
    <submittedName>
        <fullName evidence="2">Metal dependent phosphohydrolase</fullName>
    </submittedName>
</protein>
<evidence type="ECO:0000313" key="2">
    <source>
        <dbReference type="EMBL" id="ABP51836.1"/>
    </source>
</evidence>
<dbReference type="PhylomeDB" id="A4WN69"/>
<dbReference type="CDD" id="cd00077">
    <property type="entry name" value="HDc"/>
    <property type="match status" value="1"/>
</dbReference>
<dbReference type="AlphaFoldDB" id="A4WN69"/>
<name>A4WN69_PYRAR</name>
<dbReference type="InterPro" id="IPR050135">
    <property type="entry name" value="dGTPase-like"/>
</dbReference>
<dbReference type="KEGG" id="pas:Pars_2292"/>
<dbReference type="SMART" id="SM00471">
    <property type="entry name" value="HDc"/>
    <property type="match status" value="1"/>
</dbReference>
<reference evidence="2 3" key="1">
    <citation type="submission" date="2007-04" db="EMBL/GenBank/DDBJ databases">
        <title>Complete sequence of Pyrobaculum arsenaticum DSM 13514.</title>
        <authorList>
            <consortium name="US DOE Joint Genome Institute"/>
            <person name="Copeland A."/>
            <person name="Lucas S."/>
            <person name="Lapidus A."/>
            <person name="Barry K."/>
            <person name="Glavina del Rio T."/>
            <person name="Dalin E."/>
            <person name="Tice H."/>
            <person name="Pitluck S."/>
            <person name="Chain P."/>
            <person name="Malfatti S."/>
            <person name="Shin M."/>
            <person name="Vergez L."/>
            <person name="Schmutz J."/>
            <person name="Larimer F."/>
            <person name="Land M."/>
            <person name="Hauser L."/>
            <person name="Kyrpides N."/>
            <person name="Mikhailova N."/>
            <person name="Cozen A.E."/>
            <person name="Fitz-Gibbon S.T."/>
            <person name="House C.H."/>
            <person name="Saltikov C."/>
            <person name="Lowe T.M."/>
            <person name="Richardson P."/>
        </authorList>
    </citation>
    <scope>NUCLEOTIDE SEQUENCE [LARGE SCALE GENOMIC DNA]</scope>
    <source>
        <strain evidence="3">ATCC 700994 / DSM 13514 / JCM 11321 / PZ6</strain>
    </source>
</reference>
<organism evidence="2 3">
    <name type="scientific">Pyrobaculum arsenaticum (strain DSM 13514 / JCM 11321 / PZ6)</name>
    <dbReference type="NCBI Taxonomy" id="340102"/>
    <lineage>
        <taxon>Archaea</taxon>
        <taxon>Thermoproteota</taxon>
        <taxon>Thermoprotei</taxon>
        <taxon>Thermoproteales</taxon>
        <taxon>Thermoproteaceae</taxon>
        <taxon>Pyrobaculum</taxon>
    </lineage>
</organism>
<dbReference type="SUPFAM" id="SSF109604">
    <property type="entry name" value="HD-domain/PDEase-like"/>
    <property type="match status" value="1"/>
</dbReference>
<gene>
    <name evidence="2" type="ordered locus">Pars_2292</name>
</gene>
<dbReference type="EMBL" id="CP000660">
    <property type="protein sequence ID" value="ABP51836.1"/>
    <property type="molecule type" value="Genomic_DNA"/>
</dbReference>
<dbReference type="GO" id="GO:0006203">
    <property type="term" value="P:dGTP catabolic process"/>
    <property type="evidence" value="ECO:0007669"/>
    <property type="project" value="TreeGrafter"/>
</dbReference>
<evidence type="ECO:0000259" key="1">
    <source>
        <dbReference type="SMART" id="SM00471"/>
    </source>
</evidence>
<dbReference type="InterPro" id="IPR006674">
    <property type="entry name" value="HD_domain"/>
</dbReference>
<dbReference type="PANTHER" id="PTHR11373">
    <property type="entry name" value="DEOXYNUCLEOSIDE TRIPHOSPHATE TRIPHOSPHOHYDROLASE"/>
    <property type="match status" value="1"/>
</dbReference>
<sequence>MLFINWYIVHRVQFRKAIRDPVHGFIKLTEEEVRFIDGEPIIQRLRYVKQLGFVYLVYPTATHTRFDHSLGVMHIATQLGHRIMEQRGEFDEVLLKHLRMAALLHDVGHLPFSHSFEILTRELLHMATVRGCLEVDLALFDRSQKPHEVTTKLLVEKLSDRLSALGYNPSLVLGLLFEPPSKYRLYSSILSGVFDADRLDYIMRDMYFTGAAVGTSFTHIDLERIVENLEVVGDSFQFNEKARVNLEGYIITRYNLYRHVYLHHKTVLFTELARDILADNIEKCSEGAGDPEICRYLCELAQFVTGSADEVSIWKATDDYFVSVFMRDPRFRDLLSRKPPGYIPLWKREKDFMEIFQNPVRVNESVDRIGPLHWALINRLKRKFVERLNIEVGEVGGCRLAPNDVILSYVSFDPYAEDIYITTAMGPIPISKISPLVEAVNEAWKRAPHVFLYVKRDVIEKCGGDVLQKILTVLEPLMELAVRRLGA</sequence>
<dbReference type="HOGENOM" id="CLU_026821_0_0_2"/>
<dbReference type="GO" id="GO:0008832">
    <property type="term" value="F:dGTPase activity"/>
    <property type="evidence" value="ECO:0007669"/>
    <property type="project" value="TreeGrafter"/>
</dbReference>
<keyword evidence="2" id="KW-0378">Hydrolase</keyword>